<gene>
    <name evidence="1" type="ORF">S06H3_04272</name>
</gene>
<protein>
    <submittedName>
        <fullName evidence="1">Uncharacterized protein</fullName>
    </submittedName>
</protein>
<comment type="caution">
    <text evidence="1">The sequence shown here is derived from an EMBL/GenBank/DDBJ whole genome shotgun (WGS) entry which is preliminary data.</text>
</comment>
<feature type="non-terminal residue" evidence="1">
    <location>
        <position position="1"/>
    </location>
</feature>
<dbReference type="AlphaFoldDB" id="X1L2Q4"/>
<accession>X1L2Q4</accession>
<name>X1L2Q4_9ZZZZ</name>
<dbReference type="EMBL" id="BARV01001482">
    <property type="protein sequence ID" value="GAH96724.1"/>
    <property type="molecule type" value="Genomic_DNA"/>
</dbReference>
<evidence type="ECO:0000313" key="1">
    <source>
        <dbReference type="EMBL" id="GAH96724.1"/>
    </source>
</evidence>
<reference evidence="1" key="1">
    <citation type="journal article" date="2014" name="Front. Microbiol.">
        <title>High frequency of phylogenetically diverse reductive dehalogenase-homologous genes in deep subseafloor sedimentary metagenomes.</title>
        <authorList>
            <person name="Kawai M."/>
            <person name="Futagami T."/>
            <person name="Toyoda A."/>
            <person name="Takaki Y."/>
            <person name="Nishi S."/>
            <person name="Hori S."/>
            <person name="Arai W."/>
            <person name="Tsubouchi T."/>
            <person name="Morono Y."/>
            <person name="Uchiyama I."/>
            <person name="Ito T."/>
            <person name="Fujiyama A."/>
            <person name="Inagaki F."/>
            <person name="Takami H."/>
        </authorList>
    </citation>
    <scope>NUCLEOTIDE SEQUENCE</scope>
    <source>
        <strain evidence="1">Expedition CK06-06</strain>
    </source>
</reference>
<organism evidence="1">
    <name type="scientific">marine sediment metagenome</name>
    <dbReference type="NCBI Taxonomy" id="412755"/>
    <lineage>
        <taxon>unclassified sequences</taxon>
        <taxon>metagenomes</taxon>
        <taxon>ecological metagenomes</taxon>
    </lineage>
</organism>
<sequence length="78" mass="8918">HNVAANIARLDFNLLDAPPVVIGSRNWITPAPELEDIFFPQKEWILDSIHENIMPLAGYTVKTNQSAGELRRRYRFGI</sequence>
<proteinExistence type="predicted"/>